<dbReference type="EMBL" id="SPIA01000003">
    <property type="protein sequence ID" value="TFH67550.1"/>
    <property type="molecule type" value="Genomic_DNA"/>
</dbReference>
<dbReference type="SUPFAM" id="SSF69304">
    <property type="entry name" value="Tricorn protease N-terminal domain"/>
    <property type="match status" value="1"/>
</dbReference>
<reference evidence="1 2" key="1">
    <citation type="submission" date="2019-03" db="EMBL/GenBank/DDBJ databases">
        <title>Draft genome of Gammaproteobacteria bacterium LSUCC0057, a member of the SAR92 clade.</title>
        <authorList>
            <person name="Lanclos V.C."/>
            <person name="Doiron C."/>
            <person name="Henson M.W."/>
            <person name="Thrash J.C."/>
        </authorList>
    </citation>
    <scope>NUCLEOTIDE SEQUENCE [LARGE SCALE GENOMIC DNA]</scope>
    <source>
        <strain evidence="1 2">LSUCC0057</strain>
    </source>
</reference>
<gene>
    <name evidence="1" type="ORF">E3W66_08740</name>
</gene>
<organism evidence="1 2">
    <name type="scientific">Gammaproteobacteria bacterium LSUCC0057</name>
    <dbReference type="NCBI Taxonomy" id="2559237"/>
    <lineage>
        <taxon>Bacteria</taxon>
        <taxon>Pseudomonadati</taxon>
        <taxon>Pseudomonadota</taxon>
        <taxon>Gammaproteobacteria</taxon>
        <taxon>Cellvibrionales</taxon>
        <taxon>Porticoccaceae</taxon>
        <taxon>SAR92 clade</taxon>
    </lineage>
</organism>
<accession>A0A4Y8UFQ8</accession>
<dbReference type="Proteomes" id="UP000298133">
    <property type="component" value="Unassembled WGS sequence"/>
</dbReference>
<protein>
    <submittedName>
        <fullName evidence="1">Uncharacterized protein</fullName>
    </submittedName>
</protein>
<proteinExistence type="predicted"/>
<sequence length="532" mass="58580">MTNTIVSHPFLSADAPAITHTNAGATDSQNVPGPTEIGRIPSERIKRVPGGIITINYAGKLSYPDGTEATWNANNNRVAKIRMDGDHWELLAEMPITGMQYMPPDEVNRHLNAFDSSQSRAELATYLAQNLPYYAEAQAREAGIYTLADERGDFYVLTRSGVNVYGQADSSDPRSAIVLLRQWQIPEALKRSEQIRQLLIKRMESLGVTLSPEMRSGLMRFSDVPLGINMTYDGHLVFTMVGGNIIVVDRDFAKPAQTFLIKDEILANSLSIDEQNGLYVVSDRNMYKLVWTGETISDAEFDGAWKSPYDLTEVPLPGVRGGGTGSGTTPSLMGDWVVIADGEKRMNLVAFWRNDIPADFVQQPGTQSRRIAAQIPVSMGGLDSEYIQTEVSIAVWGDYAFVVNGMAPENIKPDLDNLLMQGPLIAPPKGVELFQRDRSTNQWRSMWAHSEVSTPAAVIPLISAGSHQAYTMAWDDEGWYVAGFDLKNGELKTEMNLGYSQAYNGAWGQLQLLPDGDIFIPGLAGPVRILTQ</sequence>
<evidence type="ECO:0000313" key="1">
    <source>
        <dbReference type="EMBL" id="TFH67550.1"/>
    </source>
</evidence>
<dbReference type="AlphaFoldDB" id="A0A4Y8UFQ8"/>
<comment type="caution">
    <text evidence="1">The sequence shown here is derived from an EMBL/GenBank/DDBJ whole genome shotgun (WGS) entry which is preliminary data.</text>
</comment>
<name>A0A4Y8UFQ8_9GAMM</name>
<dbReference type="OrthoDB" id="4495524at2"/>
<keyword evidence="2" id="KW-1185">Reference proteome</keyword>
<evidence type="ECO:0000313" key="2">
    <source>
        <dbReference type="Proteomes" id="UP000298133"/>
    </source>
</evidence>